<dbReference type="GO" id="GO:0004016">
    <property type="term" value="F:adenylate cyclase activity"/>
    <property type="evidence" value="ECO:0007669"/>
    <property type="project" value="UniProtKB-ARBA"/>
</dbReference>
<name>A0AA35VD64_9PROT</name>
<dbReference type="GO" id="GO:0035556">
    <property type="term" value="P:intracellular signal transduction"/>
    <property type="evidence" value="ECO:0007669"/>
    <property type="project" value="InterPro"/>
</dbReference>
<dbReference type="SUPFAM" id="SSF103190">
    <property type="entry name" value="Sensory domain-like"/>
    <property type="match status" value="1"/>
</dbReference>
<keyword evidence="1" id="KW-0812">Transmembrane</keyword>
<dbReference type="Gene3D" id="3.30.450.40">
    <property type="match status" value="1"/>
</dbReference>
<organism evidence="3 4">
    <name type="scientific">Brytella acorum</name>
    <dbReference type="NCBI Taxonomy" id="2959299"/>
    <lineage>
        <taxon>Bacteria</taxon>
        <taxon>Pseudomonadati</taxon>
        <taxon>Pseudomonadota</taxon>
        <taxon>Alphaproteobacteria</taxon>
        <taxon>Acetobacterales</taxon>
        <taxon>Acetobacteraceae</taxon>
        <taxon>Brytella</taxon>
    </lineage>
</organism>
<sequence>MAANEIVDPSGKTLRRRRRTLLQIGGPLFGVVAVVAVILGISLRSYLVNRAGVLDLTRNMLFLQQQELKVRVSDYLAPAPATAEIARDILAHETLESEPNDVPPQLFLSYAQSMLKNVAQVESFYLADENHRFWFVGRMDDNGAQRVECSHLVADGNGGHFHQWIYDTDGKLLRTADVDATGYDPVGRPWYKGAMGNRHLYWADPYALRNNQSLVVTASTRFNLQSGETAVFAINISLRSLSEFLRKLNMGKSGRAVIVDGAGHVVAGEGLEDLARKSDWDFAHMTLDPAKEPVFSRMLSMYHVLGAGPRIVKQATGDYVTIATPIDHARQKGWVLLLAAPEKDFASFTRSAGRQNLLLSGVVGLLAAVLAGFLIRQNRRTEHVLQVLEDEREMRVVENGVLGTIAAQPDLFDPEHGAEILSESLASIGEARRVSFWRLVGNDERLLCEDAYDSQTRVHSTGLELSSADLGTFVKALIDDEIIESADAAGDERLRAFQRLFMRDIGTRKLLLVPISANGKVLGMVALEEASRAKAIAYLAAFVGGVAAVRFAAAGEQEAAHESSPVSATSDAAVRLEEGFMLAPGADADDPLPAGRYPMVSVATVLFGASVSRDFEDEVDLLPVVQKIAGQVQEIAREHHLFSAQVIGNRLLLIGGCGKEPDYDAVLRLADAVLAIREVCINTLADADLSSSFRIGMDVGAAIGAQLGDVPGVFNIWGDAVQISELLADSMPDTATIQVSESAYTLLRDRYLFRPRGKFYLPRSGVTRSFIMAGRR</sequence>
<dbReference type="Pfam" id="PF00211">
    <property type="entry name" value="Guanylate_cyc"/>
    <property type="match status" value="1"/>
</dbReference>
<keyword evidence="4" id="KW-1185">Reference proteome</keyword>
<keyword evidence="1" id="KW-0472">Membrane</keyword>
<dbReference type="InterPro" id="IPR029787">
    <property type="entry name" value="Nucleotide_cyclase"/>
</dbReference>
<dbReference type="InterPro" id="IPR003018">
    <property type="entry name" value="GAF"/>
</dbReference>
<evidence type="ECO:0000313" key="4">
    <source>
        <dbReference type="Proteomes" id="UP001176960"/>
    </source>
</evidence>
<gene>
    <name evidence="3" type="ORF">LMG32879_001988</name>
</gene>
<evidence type="ECO:0000256" key="1">
    <source>
        <dbReference type="SAM" id="Phobius"/>
    </source>
</evidence>
<keyword evidence="1" id="KW-1133">Transmembrane helix</keyword>
<proteinExistence type="predicted"/>
<dbReference type="Pfam" id="PF22673">
    <property type="entry name" value="MCP-like_PDC_1"/>
    <property type="match status" value="1"/>
</dbReference>
<dbReference type="InterPro" id="IPR029016">
    <property type="entry name" value="GAF-like_dom_sf"/>
</dbReference>
<dbReference type="Pfam" id="PF01590">
    <property type="entry name" value="GAF"/>
    <property type="match status" value="1"/>
</dbReference>
<dbReference type="Proteomes" id="UP001176960">
    <property type="component" value="Unassembled WGS sequence"/>
</dbReference>
<evidence type="ECO:0000313" key="3">
    <source>
        <dbReference type="EMBL" id="CAI9121142.1"/>
    </source>
</evidence>
<dbReference type="SUPFAM" id="SSF55781">
    <property type="entry name" value="GAF domain-like"/>
    <property type="match status" value="1"/>
</dbReference>
<comment type="caution">
    <text evidence="3">The sequence shown here is derived from an EMBL/GenBank/DDBJ whole genome shotgun (WGS) entry which is preliminary data.</text>
</comment>
<protein>
    <submittedName>
        <fullName evidence="3">Cache domain-containing protein</fullName>
    </submittedName>
</protein>
<dbReference type="SUPFAM" id="SSF55073">
    <property type="entry name" value="Nucleotide cyclase"/>
    <property type="match status" value="1"/>
</dbReference>
<dbReference type="InterPro" id="IPR001054">
    <property type="entry name" value="A/G_cyclase"/>
</dbReference>
<dbReference type="InterPro" id="IPR029151">
    <property type="entry name" value="Sensor-like_sf"/>
</dbReference>
<feature type="domain" description="Guanylate cyclase" evidence="2">
    <location>
        <begin position="598"/>
        <end position="728"/>
    </location>
</feature>
<dbReference type="AlphaFoldDB" id="A0AA35VD64"/>
<dbReference type="RefSeq" id="WP_289841455.1">
    <property type="nucleotide sequence ID" value="NZ_CATKSH010000011.1"/>
</dbReference>
<evidence type="ECO:0000259" key="2">
    <source>
        <dbReference type="PROSITE" id="PS50125"/>
    </source>
</evidence>
<reference evidence="3" key="1">
    <citation type="submission" date="2023-03" db="EMBL/GenBank/DDBJ databases">
        <authorList>
            <person name="Cleenwerck I."/>
        </authorList>
    </citation>
    <scope>NUCLEOTIDE SEQUENCE</scope>
    <source>
        <strain evidence="3">LMG 32879</strain>
    </source>
</reference>
<dbReference type="PROSITE" id="PS50125">
    <property type="entry name" value="GUANYLATE_CYCLASE_2"/>
    <property type="match status" value="1"/>
</dbReference>
<accession>A0AA35VD64</accession>
<dbReference type="Gene3D" id="3.30.450.20">
    <property type="entry name" value="PAS domain"/>
    <property type="match status" value="2"/>
</dbReference>
<dbReference type="GO" id="GO:0009190">
    <property type="term" value="P:cyclic nucleotide biosynthetic process"/>
    <property type="evidence" value="ECO:0007669"/>
    <property type="project" value="InterPro"/>
</dbReference>
<feature type="transmembrane region" description="Helical" evidence="1">
    <location>
        <begin position="21"/>
        <end position="43"/>
    </location>
</feature>
<dbReference type="EMBL" id="CATKSH010000011">
    <property type="protein sequence ID" value="CAI9121142.1"/>
    <property type="molecule type" value="Genomic_DNA"/>
</dbReference>
<dbReference type="Gene3D" id="3.30.70.1230">
    <property type="entry name" value="Nucleotide cyclase"/>
    <property type="match status" value="1"/>
</dbReference>